<evidence type="ECO:0000313" key="2">
    <source>
        <dbReference type="Proteomes" id="UP000023152"/>
    </source>
</evidence>
<keyword evidence="2" id="KW-1185">Reference proteome</keyword>
<accession>X6P3E2</accession>
<name>X6P3E2_RETFI</name>
<dbReference type="AlphaFoldDB" id="X6P3E2"/>
<dbReference type="EMBL" id="ASPP01003714">
    <property type="protein sequence ID" value="ETO33060.1"/>
    <property type="molecule type" value="Genomic_DNA"/>
</dbReference>
<proteinExistence type="predicted"/>
<dbReference type="InterPro" id="IPR036053">
    <property type="entry name" value="PABP-dom"/>
</dbReference>
<organism evidence="1 2">
    <name type="scientific">Reticulomyxa filosa</name>
    <dbReference type="NCBI Taxonomy" id="46433"/>
    <lineage>
        <taxon>Eukaryota</taxon>
        <taxon>Sar</taxon>
        <taxon>Rhizaria</taxon>
        <taxon>Retaria</taxon>
        <taxon>Foraminifera</taxon>
        <taxon>Monothalamids</taxon>
        <taxon>Reticulomyxidae</taxon>
        <taxon>Reticulomyxa</taxon>
    </lineage>
</organism>
<dbReference type="GO" id="GO:0003723">
    <property type="term" value="F:RNA binding"/>
    <property type="evidence" value="ECO:0007669"/>
    <property type="project" value="InterPro"/>
</dbReference>
<dbReference type="Proteomes" id="UP000023152">
    <property type="component" value="Unassembled WGS sequence"/>
</dbReference>
<protein>
    <submittedName>
        <fullName evidence="1">Leucine rich repeat domain protein</fullName>
    </submittedName>
</protein>
<comment type="caution">
    <text evidence="1">The sequence shown here is derived from an EMBL/GenBank/DDBJ whole genome shotgun (WGS) entry which is preliminary data.</text>
</comment>
<reference evidence="1 2" key="1">
    <citation type="journal article" date="2013" name="Curr. Biol.">
        <title>The Genome of the Foraminiferan Reticulomyxa filosa.</title>
        <authorList>
            <person name="Glockner G."/>
            <person name="Hulsmann N."/>
            <person name="Schleicher M."/>
            <person name="Noegel A.A."/>
            <person name="Eichinger L."/>
            <person name="Gallinger C."/>
            <person name="Pawlowski J."/>
            <person name="Sierra R."/>
            <person name="Euteneuer U."/>
            <person name="Pillet L."/>
            <person name="Moustafa A."/>
            <person name="Platzer M."/>
            <person name="Groth M."/>
            <person name="Szafranski K."/>
            <person name="Schliwa M."/>
        </authorList>
    </citation>
    <scope>NUCLEOTIDE SEQUENCE [LARGE SCALE GENOMIC DNA]</scope>
</reference>
<evidence type="ECO:0000313" key="1">
    <source>
        <dbReference type="EMBL" id="ETO33060.1"/>
    </source>
</evidence>
<sequence length="436" mass="47722">MYASTKKKKKVLRWSFVCIYKSGSDSKTEKYKTMEDALHAMNARDKATRDKGYSYSDEMKTNDHVAIGPRLRKTRHDNVSMMTTCTYVPQTDAGLSQTQYFNATSPTHSQMGQYVGCWMGETRLPLSLPADAPMLFCPTLPQTSHSNVHALPTWLSLSSSLHGHFHPPVQVPTSMSMPGFVPASMLAPAPMQLGMPLNIDMNVDVHTKTQINTTLTGNWALTSSTYDMSTSQSSLSNVAKAILLSIQSEHGNINNNNNNNNTNDNNSSNVINSDQISTSSLSSCMPSFAVLNAIVTNPFQTLPNAVIEGEPVSSLPSGPYHSFSTDSTVSSFSGFKMTSNDVFDIASESKSSMGHISNFNPNTSSGNTLVLSPKWTIEQRKMGDIILADLKTEFPNHASKLTGMLLCLPKEKLDPLVANKSKLKAIARKFMELLDN</sequence>
<gene>
    <name evidence="1" type="ORF">RFI_04047</name>
</gene>
<dbReference type="SUPFAM" id="SSF63570">
    <property type="entry name" value="PABC (PABP) domain"/>
    <property type="match status" value="1"/>
</dbReference>